<dbReference type="AlphaFoldDB" id="A0A935ITR3"/>
<proteinExistence type="predicted"/>
<evidence type="ECO:0000313" key="2">
    <source>
        <dbReference type="EMBL" id="MBK7274836.1"/>
    </source>
</evidence>
<comment type="caution">
    <text evidence="2">The sequence shown here is derived from an EMBL/GenBank/DDBJ whole genome shotgun (WGS) entry which is preliminary data.</text>
</comment>
<evidence type="ECO:0000313" key="3">
    <source>
        <dbReference type="Proteomes" id="UP000726105"/>
    </source>
</evidence>
<gene>
    <name evidence="2" type="ORF">IPI13_17410</name>
</gene>
<reference evidence="2 3" key="1">
    <citation type="submission" date="2020-10" db="EMBL/GenBank/DDBJ databases">
        <title>Connecting structure to function with the recovery of over 1000 high-quality activated sludge metagenome-assembled genomes encoding full-length rRNA genes using long-read sequencing.</title>
        <authorList>
            <person name="Singleton C.M."/>
            <person name="Petriglieri F."/>
            <person name="Kristensen J.M."/>
            <person name="Kirkegaard R.H."/>
            <person name="Michaelsen T.Y."/>
            <person name="Andersen M.H."/>
            <person name="Karst S.M."/>
            <person name="Dueholm M.S."/>
            <person name="Nielsen P.H."/>
            <person name="Albertsen M."/>
        </authorList>
    </citation>
    <scope>NUCLEOTIDE SEQUENCE [LARGE SCALE GENOMIC DNA]</scope>
    <source>
        <strain evidence="2">Ega_18-Q3-R5-49_MAXAC.001</strain>
    </source>
</reference>
<accession>A0A935ITR3</accession>
<keyword evidence="1" id="KW-1133">Transmembrane helix</keyword>
<evidence type="ECO:0000256" key="1">
    <source>
        <dbReference type="SAM" id="Phobius"/>
    </source>
</evidence>
<sequence>MSGDAVERIGIVAVLLGVASVSVAAFLVGVVLGLVVAGALALALGVTLVGWAHSATVEPTPEPTP</sequence>
<organism evidence="2 3">
    <name type="scientific">Candidatus Phosphoribacter hodrii</name>
    <dbReference type="NCBI Taxonomy" id="2953743"/>
    <lineage>
        <taxon>Bacteria</taxon>
        <taxon>Bacillati</taxon>
        <taxon>Actinomycetota</taxon>
        <taxon>Actinomycetes</taxon>
        <taxon>Micrococcales</taxon>
        <taxon>Dermatophilaceae</taxon>
        <taxon>Candidatus Phosphoribacter</taxon>
    </lineage>
</organism>
<name>A0A935ITR3_9MICO</name>
<dbReference type="EMBL" id="JADJIB010000013">
    <property type="protein sequence ID" value="MBK7274836.1"/>
    <property type="molecule type" value="Genomic_DNA"/>
</dbReference>
<keyword evidence="1" id="KW-0472">Membrane</keyword>
<dbReference type="Proteomes" id="UP000726105">
    <property type="component" value="Unassembled WGS sequence"/>
</dbReference>
<keyword evidence="1" id="KW-0812">Transmembrane</keyword>
<feature type="transmembrane region" description="Helical" evidence="1">
    <location>
        <begin position="12"/>
        <end position="44"/>
    </location>
</feature>
<protein>
    <submittedName>
        <fullName evidence="2">Uncharacterized protein</fullName>
    </submittedName>
</protein>